<feature type="domain" description="N-acetyltransferase" evidence="3">
    <location>
        <begin position="2"/>
        <end position="146"/>
    </location>
</feature>
<organism evidence="4 5">
    <name type="scientific">Gordoniibacillus kamchatkensis</name>
    <dbReference type="NCBI Taxonomy" id="1590651"/>
    <lineage>
        <taxon>Bacteria</taxon>
        <taxon>Bacillati</taxon>
        <taxon>Bacillota</taxon>
        <taxon>Bacilli</taxon>
        <taxon>Bacillales</taxon>
        <taxon>Paenibacillaceae</taxon>
        <taxon>Gordoniibacillus</taxon>
    </lineage>
</organism>
<keyword evidence="1" id="KW-0808">Transferase</keyword>
<accession>A0ABR5AJK2</accession>
<dbReference type="Gene3D" id="3.40.630.30">
    <property type="match status" value="1"/>
</dbReference>
<name>A0ABR5AJK2_9BACL</name>
<evidence type="ECO:0000256" key="1">
    <source>
        <dbReference type="ARBA" id="ARBA00022679"/>
    </source>
</evidence>
<keyword evidence="2" id="KW-0012">Acyltransferase</keyword>
<dbReference type="InterPro" id="IPR016181">
    <property type="entry name" value="Acyl_CoA_acyltransferase"/>
</dbReference>
<gene>
    <name evidence="4" type="ORF">SD70_09250</name>
</gene>
<evidence type="ECO:0000259" key="3">
    <source>
        <dbReference type="PROSITE" id="PS51186"/>
    </source>
</evidence>
<sequence length="147" mass="16761">MPIIHVRTEDELAECFSIRKEVFVAEQGVSVEEEIDEFDASPDACRHFLLLQDGAALATARWRPYDGKTAKLQRVAVRRQHRGQGLGRELILHMENDAKALGYEATILDGQCQAESFYRKLGYEVISDKPFYDAGILHVRMKKKLQP</sequence>
<dbReference type="PANTHER" id="PTHR43877">
    <property type="entry name" value="AMINOALKYLPHOSPHONATE N-ACETYLTRANSFERASE-RELATED-RELATED"/>
    <property type="match status" value="1"/>
</dbReference>
<comment type="caution">
    <text evidence="4">The sequence shown here is derived from an EMBL/GenBank/DDBJ whole genome shotgun (WGS) entry which is preliminary data.</text>
</comment>
<reference evidence="4 5" key="1">
    <citation type="submission" date="2014-12" db="EMBL/GenBank/DDBJ databases">
        <title>Draft genome sequence of Paenibacillus kamchatkensis strain B-2647.</title>
        <authorList>
            <person name="Karlyshev A.V."/>
            <person name="Kudryashova E.B."/>
        </authorList>
    </citation>
    <scope>NUCLEOTIDE SEQUENCE [LARGE SCALE GENOMIC DNA]</scope>
    <source>
        <strain evidence="4 5">VKM B-2647</strain>
    </source>
</reference>
<evidence type="ECO:0000313" key="4">
    <source>
        <dbReference type="EMBL" id="KIL41194.1"/>
    </source>
</evidence>
<dbReference type="RefSeq" id="WP_041047285.1">
    <property type="nucleotide sequence ID" value="NZ_JXAK01000012.1"/>
</dbReference>
<evidence type="ECO:0000256" key="2">
    <source>
        <dbReference type="ARBA" id="ARBA00023315"/>
    </source>
</evidence>
<evidence type="ECO:0000313" key="5">
    <source>
        <dbReference type="Proteomes" id="UP000031967"/>
    </source>
</evidence>
<dbReference type="InterPro" id="IPR050832">
    <property type="entry name" value="Bact_Acetyltransf"/>
</dbReference>
<dbReference type="CDD" id="cd04301">
    <property type="entry name" value="NAT_SF"/>
    <property type="match status" value="1"/>
</dbReference>
<proteinExistence type="predicted"/>
<protein>
    <submittedName>
        <fullName evidence="4">GCN5 family acetyltransferase</fullName>
    </submittedName>
</protein>
<dbReference type="Proteomes" id="UP000031967">
    <property type="component" value="Unassembled WGS sequence"/>
</dbReference>
<dbReference type="EMBL" id="JXAK01000012">
    <property type="protein sequence ID" value="KIL41194.1"/>
    <property type="molecule type" value="Genomic_DNA"/>
</dbReference>
<keyword evidence="5" id="KW-1185">Reference proteome</keyword>
<dbReference type="Pfam" id="PF13673">
    <property type="entry name" value="Acetyltransf_10"/>
    <property type="match status" value="1"/>
</dbReference>
<dbReference type="InterPro" id="IPR000182">
    <property type="entry name" value="GNAT_dom"/>
</dbReference>
<dbReference type="PROSITE" id="PS51186">
    <property type="entry name" value="GNAT"/>
    <property type="match status" value="1"/>
</dbReference>
<dbReference type="SUPFAM" id="SSF55729">
    <property type="entry name" value="Acyl-CoA N-acyltransferases (Nat)"/>
    <property type="match status" value="1"/>
</dbReference>